<evidence type="ECO:0000256" key="3">
    <source>
        <dbReference type="ARBA" id="ARBA00023015"/>
    </source>
</evidence>
<keyword evidence="5" id="KW-0804">Transcription</keyword>
<dbReference type="CDD" id="cd00067">
    <property type="entry name" value="GAL4"/>
    <property type="match status" value="1"/>
</dbReference>
<feature type="region of interest" description="Disordered" evidence="9">
    <location>
        <begin position="1"/>
        <end position="36"/>
    </location>
</feature>
<dbReference type="InterPro" id="IPR008978">
    <property type="entry name" value="HSP20-like_chaperone"/>
</dbReference>
<dbReference type="Gene3D" id="2.60.40.790">
    <property type="match status" value="1"/>
</dbReference>
<feature type="region of interest" description="Disordered" evidence="9">
    <location>
        <begin position="191"/>
        <end position="228"/>
    </location>
</feature>
<evidence type="ECO:0000259" key="10">
    <source>
        <dbReference type="PROSITE" id="PS50048"/>
    </source>
</evidence>
<dbReference type="PROSITE" id="PS51203">
    <property type="entry name" value="CS"/>
    <property type="match status" value="1"/>
</dbReference>
<feature type="domain" description="Zn(2)-C6 fungal-type" evidence="10">
    <location>
        <begin position="258"/>
        <end position="288"/>
    </location>
</feature>
<name>A0A8H6Q1N5_9EURO</name>
<keyword evidence="4" id="KW-0238">DNA-binding</keyword>
<evidence type="ECO:0000256" key="2">
    <source>
        <dbReference type="ARBA" id="ARBA00022490"/>
    </source>
</evidence>
<dbReference type="InterPro" id="IPR036864">
    <property type="entry name" value="Zn2-C6_fun-type_DNA-bd_sf"/>
</dbReference>
<evidence type="ECO:0000256" key="5">
    <source>
        <dbReference type="ARBA" id="ARBA00023163"/>
    </source>
</evidence>
<dbReference type="SMART" id="SM00066">
    <property type="entry name" value="GAL4"/>
    <property type="match status" value="1"/>
</dbReference>
<dbReference type="FunFam" id="2.60.40.790:FF:000001">
    <property type="entry name" value="Nuclear migration protein nudC"/>
    <property type="match status" value="1"/>
</dbReference>
<sequence>MSSTDPAHENDPTPKDLADREREEKERKAREHAEQAQLPYKWTQTIRDVDVTIPVPANIKGRDLEVVLTKTKVKVAVKGQEALIEGDLPHPIIVDESSWTLETTPRPPGKEVSVHLDKVNKMEWWPHVVTTAPKIDVSKITPENSSLSDLDGETRAMVEKMMYDQRQKEMGGMTSDEQRKMDILKKFQAEHPETSVAPEAADRTQTTQSKTNLQRSGPSGPLQGQKSLFRVPMYRSSGESSTERVYHARRPHRKSRSGCLTCKRRRVKCDETQPHCLRCQKHGVTCVYAGPETATNERGLISLIIEKKPELVSPSSREYSMYLLEVAEKIDELLQLGSKKRHLPDAVRALHHFHDATTPTIANDRTQVLLRNQLIQLAFNTPLLMHTIIAVATSHLRYAVPDKTTYKMAEAYHWQQAISQYSKELARAVGPHNMDALFSTCLLMTVNAFLLDEYNPRSSFVFSDDPKALNWLTLQGGLRHLLGLTKPWLCISMWWEVFMASRHETEAFDDPCVGLHPELADLCGIDDETTEESNPYLAPLRMLSLLLPVERSIKSFSKYTNFMGRLLPSFWAQLAKKDPPALIILSWWLAMLDSAKCWWAETRVRSECAAICMYLENSEDPRVLQLLEFPAEVCGYLLRHVQERAQAPFYTI</sequence>
<dbReference type="InterPro" id="IPR053157">
    <property type="entry name" value="Sterol_Uptake_Regulator"/>
</dbReference>
<evidence type="ECO:0000313" key="12">
    <source>
        <dbReference type="EMBL" id="KAF7165300.1"/>
    </source>
</evidence>
<dbReference type="GO" id="GO:0003677">
    <property type="term" value="F:DNA binding"/>
    <property type="evidence" value="ECO:0007669"/>
    <property type="project" value="UniProtKB-KW"/>
</dbReference>
<evidence type="ECO:0000256" key="6">
    <source>
        <dbReference type="ARBA" id="ARBA00023242"/>
    </source>
</evidence>
<dbReference type="Pfam" id="PF00172">
    <property type="entry name" value="Zn_clus"/>
    <property type="match status" value="1"/>
</dbReference>
<feature type="compositionally biased region" description="Basic and acidic residues" evidence="9">
    <location>
        <begin position="1"/>
        <end position="34"/>
    </location>
</feature>
<dbReference type="SUPFAM" id="SSF49764">
    <property type="entry name" value="HSP20-like chaperones"/>
    <property type="match status" value="1"/>
</dbReference>
<evidence type="ECO:0000313" key="13">
    <source>
        <dbReference type="Proteomes" id="UP000662466"/>
    </source>
</evidence>
<dbReference type="GO" id="GO:0008270">
    <property type="term" value="F:zinc ion binding"/>
    <property type="evidence" value="ECO:0007669"/>
    <property type="project" value="InterPro"/>
</dbReference>
<feature type="compositionally biased region" description="Polar residues" evidence="9">
    <location>
        <begin position="203"/>
        <end position="226"/>
    </location>
</feature>
<evidence type="ECO:0000256" key="8">
    <source>
        <dbReference type="ARBA" id="ARBA00068398"/>
    </source>
</evidence>
<dbReference type="CDD" id="cd06467">
    <property type="entry name" value="p23_NUDC_like"/>
    <property type="match status" value="1"/>
</dbReference>
<dbReference type="InterPro" id="IPR007052">
    <property type="entry name" value="CS_dom"/>
</dbReference>
<keyword evidence="6" id="KW-0539">Nucleus</keyword>
<dbReference type="Pfam" id="PF04969">
    <property type="entry name" value="CS"/>
    <property type="match status" value="1"/>
</dbReference>
<dbReference type="PROSITE" id="PS00463">
    <property type="entry name" value="ZN2_CY6_FUNGAL_1"/>
    <property type="match status" value="1"/>
</dbReference>
<organism evidence="12 13">
    <name type="scientific">Aspergillus hiratsukae</name>
    <dbReference type="NCBI Taxonomy" id="1194566"/>
    <lineage>
        <taxon>Eukaryota</taxon>
        <taxon>Fungi</taxon>
        <taxon>Dikarya</taxon>
        <taxon>Ascomycota</taxon>
        <taxon>Pezizomycotina</taxon>
        <taxon>Eurotiomycetes</taxon>
        <taxon>Eurotiomycetidae</taxon>
        <taxon>Eurotiales</taxon>
        <taxon>Aspergillaceae</taxon>
        <taxon>Aspergillus</taxon>
        <taxon>Aspergillus subgen. Fumigati</taxon>
    </lineage>
</organism>
<comment type="subcellular location">
    <subcellularLocation>
        <location evidence="1">Cytoplasm</location>
    </subcellularLocation>
</comment>
<dbReference type="PANTHER" id="PTHR47784:SF9">
    <property type="entry name" value="ZN(II)2CYS6 TRANSCRIPTION FACTOR (EUROFUNG)"/>
    <property type="match status" value="1"/>
</dbReference>
<dbReference type="Gene3D" id="4.10.240.10">
    <property type="entry name" value="Zn(2)-C6 fungal-type DNA-binding domain"/>
    <property type="match status" value="1"/>
</dbReference>
<keyword evidence="2" id="KW-0963">Cytoplasm</keyword>
<comment type="function">
    <text evidence="7">Required for nuclear movement. May interact between microtubules and nuclei and/or may be involved in the generation of force used to move nuclei during interphase.</text>
</comment>
<gene>
    <name evidence="12" type="ORF">CNMCM6106_001524</name>
</gene>
<evidence type="ECO:0000256" key="9">
    <source>
        <dbReference type="SAM" id="MobiDB-lite"/>
    </source>
</evidence>
<proteinExistence type="predicted"/>
<protein>
    <recommendedName>
        <fullName evidence="8">Nuclear movement protein nudC</fullName>
    </recommendedName>
</protein>
<accession>A0A8H6Q1N5</accession>
<evidence type="ECO:0000256" key="4">
    <source>
        <dbReference type="ARBA" id="ARBA00023125"/>
    </source>
</evidence>
<dbReference type="Proteomes" id="UP000662466">
    <property type="component" value="Unassembled WGS sequence"/>
</dbReference>
<dbReference type="InterPro" id="IPR021858">
    <property type="entry name" value="Fun_TF"/>
</dbReference>
<dbReference type="PROSITE" id="PS50048">
    <property type="entry name" value="ZN2_CY6_FUNGAL_2"/>
    <property type="match status" value="1"/>
</dbReference>
<dbReference type="GO" id="GO:0005737">
    <property type="term" value="C:cytoplasm"/>
    <property type="evidence" value="ECO:0007669"/>
    <property type="project" value="UniProtKB-SubCell"/>
</dbReference>
<dbReference type="GO" id="GO:0001228">
    <property type="term" value="F:DNA-binding transcription activator activity, RNA polymerase II-specific"/>
    <property type="evidence" value="ECO:0007669"/>
    <property type="project" value="TreeGrafter"/>
</dbReference>
<comment type="caution">
    <text evidence="12">The sequence shown here is derived from an EMBL/GenBank/DDBJ whole genome shotgun (WGS) entry which is preliminary data.</text>
</comment>
<reference evidence="12" key="1">
    <citation type="submission" date="2020-06" db="EMBL/GenBank/DDBJ databases">
        <title>Draft genome sequences of strains closely related to Aspergillus parafelis and Aspergillus hiratsukae.</title>
        <authorList>
            <person name="Dos Santos R.A.C."/>
            <person name="Rivero-Menendez O."/>
            <person name="Steenwyk J.L."/>
            <person name="Mead M.E."/>
            <person name="Goldman G.H."/>
            <person name="Alastruey-Izquierdo A."/>
            <person name="Rokas A."/>
        </authorList>
    </citation>
    <scope>NUCLEOTIDE SEQUENCE</scope>
    <source>
        <strain evidence="12">CNM-CM6106</strain>
    </source>
</reference>
<dbReference type="EMBL" id="JACBAF010002171">
    <property type="protein sequence ID" value="KAF7165300.1"/>
    <property type="molecule type" value="Genomic_DNA"/>
</dbReference>
<dbReference type="Pfam" id="PF11951">
    <property type="entry name" value="Fungal_trans_2"/>
    <property type="match status" value="1"/>
</dbReference>
<evidence type="ECO:0000256" key="1">
    <source>
        <dbReference type="ARBA" id="ARBA00004496"/>
    </source>
</evidence>
<keyword evidence="3" id="KW-0805">Transcription regulation</keyword>
<dbReference type="InterPro" id="IPR001138">
    <property type="entry name" value="Zn2Cys6_DnaBD"/>
</dbReference>
<dbReference type="SUPFAM" id="SSF57701">
    <property type="entry name" value="Zn2/Cys6 DNA-binding domain"/>
    <property type="match status" value="1"/>
</dbReference>
<feature type="domain" description="CS" evidence="11">
    <location>
        <begin position="35"/>
        <end position="129"/>
    </location>
</feature>
<dbReference type="PANTHER" id="PTHR47784">
    <property type="entry name" value="STEROL UPTAKE CONTROL PROTEIN 2"/>
    <property type="match status" value="1"/>
</dbReference>
<evidence type="ECO:0000259" key="11">
    <source>
        <dbReference type="PROSITE" id="PS51203"/>
    </source>
</evidence>
<dbReference type="AlphaFoldDB" id="A0A8H6Q1N5"/>
<evidence type="ECO:0000256" key="7">
    <source>
        <dbReference type="ARBA" id="ARBA00059400"/>
    </source>
</evidence>